<feature type="transmembrane region" description="Helical" evidence="1">
    <location>
        <begin position="6"/>
        <end position="24"/>
    </location>
</feature>
<accession>A0A0G1RVL9</accession>
<evidence type="ECO:0000313" key="3">
    <source>
        <dbReference type="Proteomes" id="UP000034705"/>
    </source>
</evidence>
<sequence>MNKTISPLWGIVCALVFGAVIYGFTAPSREKPWTPPETAHDATYEFLQDVQRETGITFTFMIDKEFPWIVVVDREVKNMMITGKQWMAPEMTQENWTAISDYFMQNGFVLDLPNVGANPNQWTQEAYKKNNVVCTVVHMAHTQGNLILELPSGMTISCGINLLEEIPEVTTEESITNLIASALEIPRSQITEVVMEKTSWDLEGMHIVRGVYTKGEEPYPRMFIAKKTTQWEIVMSGDEGSVACDDLRLLIGSDDIPEDLLTSCFQE</sequence>
<gene>
    <name evidence="2" type="ORF">UX45_C0005G0038</name>
</gene>
<proteinExistence type="predicted"/>
<dbReference type="EMBL" id="LCMG01000005">
    <property type="protein sequence ID" value="KKU34028.1"/>
    <property type="molecule type" value="Genomic_DNA"/>
</dbReference>
<protein>
    <submittedName>
        <fullName evidence="2">Uncharacterized protein</fullName>
    </submittedName>
</protein>
<keyword evidence="1" id="KW-1133">Transmembrane helix</keyword>
<evidence type="ECO:0000313" key="2">
    <source>
        <dbReference type="EMBL" id="KKU34028.1"/>
    </source>
</evidence>
<evidence type="ECO:0000256" key="1">
    <source>
        <dbReference type="SAM" id="Phobius"/>
    </source>
</evidence>
<keyword evidence="1" id="KW-0812">Transmembrane</keyword>
<comment type="caution">
    <text evidence="2">The sequence shown here is derived from an EMBL/GenBank/DDBJ whole genome shotgun (WGS) entry which is preliminary data.</text>
</comment>
<organism evidence="2 3">
    <name type="scientific">Candidatus Uhrbacteria bacterium GW2011_GWF2_46_218</name>
    <dbReference type="NCBI Taxonomy" id="1619001"/>
    <lineage>
        <taxon>Bacteria</taxon>
        <taxon>Candidatus Uhriibacteriota</taxon>
    </lineage>
</organism>
<reference evidence="2 3" key="1">
    <citation type="journal article" date="2015" name="Nature">
        <title>rRNA introns, odd ribosomes, and small enigmatic genomes across a large radiation of phyla.</title>
        <authorList>
            <person name="Brown C.T."/>
            <person name="Hug L.A."/>
            <person name="Thomas B.C."/>
            <person name="Sharon I."/>
            <person name="Castelle C.J."/>
            <person name="Singh A."/>
            <person name="Wilkins M.J."/>
            <person name="Williams K.H."/>
            <person name="Banfield J.F."/>
        </authorList>
    </citation>
    <scope>NUCLEOTIDE SEQUENCE [LARGE SCALE GENOMIC DNA]</scope>
</reference>
<dbReference type="Proteomes" id="UP000034705">
    <property type="component" value="Unassembled WGS sequence"/>
</dbReference>
<dbReference type="AlphaFoldDB" id="A0A0G1RVL9"/>
<name>A0A0G1RVL9_9BACT</name>
<keyword evidence="1" id="KW-0472">Membrane</keyword>